<gene>
    <name evidence="2" type="ORF">BJY22_006424</name>
</gene>
<dbReference type="RefSeq" id="WP_167214327.1">
    <property type="nucleotide sequence ID" value="NZ_JAASRO010000001.1"/>
</dbReference>
<evidence type="ECO:0000313" key="2">
    <source>
        <dbReference type="EMBL" id="NIK60707.1"/>
    </source>
</evidence>
<accession>A0A7X6A3R5</accession>
<organism evidence="2 3">
    <name type="scientific">Kribbella shirazensis</name>
    <dbReference type="NCBI Taxonomy" id="1105143"/>
    <lineage>
        <taxon>Bacteria</taxon>
        <taxon>Bacillati</taxon>
        <taxon>Actinomycetota</taxon>
        <taxon>Actinomycetes</taxon>
        <taxon>Propionibacteriales</taxon>
        <taxon>Kribbellaceae</taxon>
        <taxon>Kribbella</taxon>
    </lineage>
</organism>
<name>A0A7X6A3R5_9ACTN</name>
<feature type="transmembrane region" description="Helical" evidence="1">
    <location>
        <begin position="90"/>
        <end position="114"/>
    </location>
</feature>
<evidence type="ECO:0000313" key="3">
    <source>
        <dbReference type="Proteomes" id="UP000555407"/>
    </source>
</evidence>
<comment type="caution">
    <text evidence="2">The sequence shown here is derived from an EMBL/GenBank/DDBJ whole genome shotgun (WGS) entry which is preliminary data.</text>
</comment>
<dbReference type="Pfam" id="PF22564">
    <property type="entry name" value="HAAS"/>
    <property type="match status" value="1"/>
</dbReference>
<proteinExistence type="predicted"/>
<keyword evidence="3" id="KW-1185">Reference proteome</keyword>
<keyword evidence="1" id="KW-1133">Transmembrane helix</keyword>
<dbReference type="EMBL" id="JAASRO010000001">
    <property type="protein sequence ID" value="NIK60707.1"/>
    <property type="molecule type" value="Genomic_DNA"/>
</dbReference>
<keyword evidence="1" id="KW-0472">Membrane</keyword>
<sequence length="179" mass="19911">MNVEQDTDQLVEAYLKDLAAEAAVLPAGRRDELLADMRAHIAEARAAGATSEDEVRQVLQRLGQPRDIVAAATEGLVLVEVPPRLRPRDFIALGLLFFGPFLLVIGWLVGVWLLWTSNRWSRTWKFIGTIEWPLFYALALACEILFQPRIGLILVGSVLSSVVVIGLLMKNARPQPQRS</sequence>
<evidence type="ECO:0000256" key="1">
    <source>
        <dbReference type="SAM" id="Phobius"/>
    </source>
</evidence>
<feature type="transmembrane region" description="Helical" evidence="1">
    <location>
        <begin position="152"/>
        <end position="169"/>
    </location>
</feature>
<dbReference type="Proteomes" id="UP000555407">
    <property type="component" value="Unassembled WGS sequence"/>
</dbReference>
<protein>
    <recommendedName>
        <fullName evidence="4">DUF1700 domain-containing protein</fullName>
    </recommendedName>
</protein>
<reference evidence="2 3" key="1">
    <citation type="submission" date="2020-03" db="EMBL/GenBank/DDBJ databases">
        <title>Sequencing the genomes of 1000 actinobacteria strains.</title>
        <authorList>
            <person name="Klenk H.-P."/>
        </authorList>
    </citation>
    <scope>NUCLEOTIDE SEQUENCE [LARGE SCALE GENOMIC DNA]</scope>
    <source>
        <strain evidence="2 3">DSM 45490</strain>
    </source>
</reference>
<evidence type="ECO:0008006" key="4">
    <source>
        <dbReference type="Google" id="ProtNLM"/>
    </source>
</evidence>
<keyword evidence="1" id="KW-0812">Transmembrane</keyword>
<dbReference type="AlphaFoldDB" id="A0A7X6A3R5"/>